<accession>A0A7S4A664</accession>
<feature type="domain" description="LNR" evidence="5">
    <location>
        <begin position="60"/>
        <end position="109"/>
    </location>
</feature>
<gene>
    <name evidence="6" type="ORF">PCAL00307_LOCUS20466</name>
    <name evidence="7" type="ORF">PECAL_2P05140</name>
</gene>
<protein>
    <recommendedName>
        <fullName evidence="5">LNR domain-containing protein</fullName>
    </recommendedName>
</protein>
<keyword evidence="1" id="KW-0677">Repeat</keyword>
<dbReference type="Gene3D" id="4.10.470.20">
    <property type="match status" value="1"/>
</dbReference>
<reference evidence="7" key="2">
    <citation type="submission" date="2021-11" db="EMBL/GenBank/DDBJ databases">
        <authorList>
            <consortium name="Genoscope - CEA"/>
            <person name="William W."/>
        </authorList>
    </citation>
    <scope>NUCLEOTIDE SEQUENCE</scope>
</reference>
<dbReference type="AlphaFoldDB" id="A0A7S4A664"/>
<proteinExistence type="predicted"/>
<evidence type="ECO:0000259" key="5">
    <source>
        <dbReference type="SMART" id="SM00004"/>
    </source>
</evidence>
<evidence type="ECO:0000256" key="3">
    <source>
        <dbReference type="ARBA" id="ARBA00023180"/>
    </source>
</evidence>
<name>A0A7S4A664_9STRA</name>
<feature type="domain" description="LNR" evidence="5">
    <location>
        <begin position="14"/>
        <end position="54"/>
    </location>
</feature>
<evidence type="ECO:0000256" key="2">
    <source>
        <dbReference type="ARBA" id="ARBA00023157"/>
    </source>
</evidence>
<keyword evidence="3" id="KW-0325">Glycoprotein</keyword>
<evidence type="ECO:0000313" key="7">
    <source>
        <dbReference type="EMBL" id="CAH0367491.1"/>
    </source>
</evidence>
<dbReference type="EMBL" id="HBIW01023738">
    <property type="protein sequence ID" value="CAE0705018.1"/>
    <property type="molecule type" value="Transcribed_RNA"/>
</dbReference>
<dbReference type="InterPro" id="IPR000800">
    <property type="entry name" value="Notch_dom"/>
</dbReference>
<evidence type="ECO:0000256" key="1">
    <source>
        <dbReference type="ARBA" id="ARBA00022737"/>
    </source>
</evidence>
<evidence type="ECO:0000313" key="8">
    <source>
        <dbReference type="Proteomes" id="UP000789595"/>
    </source>
</evidence>
<keyword evidence="8" id="KW-1185">Reference proteome</keyword>
<feature type="chain" id="PRO_5036212293" description="LNR domain-containing protein" evidence="4">
    <location>
        <begin position="16"/>
        <end position="306"/>
    </location>
</feature>
<dbReference type="Pfam" id="PF00066">
    <property type="entry name" value="Notch"/>
    <property type="match status" value="1"/>
</dbReference>
<reference evidence="6" key="1">
    <citation type="submission" date="2021-01" db="EMBL/GenBank/DDBJ databases">
        <authorList>
            <person name="Corre E."/>
            <person name="Pelletier E."/>
            <person name="Niang G."/>
            <person name="Scheremetjew M."/>
            <person name="Finn R."/>
            <person name="Kale V."/>
            <person name="Holt S."/>
            <person name="Cochrane G."/>
            <person name="Meng A."/>
            <person name="Brown T."/>
            <person name="Cohen L."/>
        </authorList>
    </citation>
    <scope>NUCLEOTIDE SEQUENCE</scope>
    <source>
        <strain evidence="6">CCMP1756</strain>
    </source>
</reference>
<keyword evidence="2" id="KW-1015">Disulfide bond</keyword>
<sequence length="306" mass="33533">MTLIWWLLPTVVVAAGKAPTCPAAHTTAKGRLGDGVCDAALNNDGCGFDLGDCCASTSTGHGPFATCADPAELVFAAACGASNAIRIGDGRCDPALNTEACIYDGGDCCRWSCSRRDCVGSRPSEARCRRMGINAADNDPNCVCDSKKRMHRGPIGERYFSAILWPPVASSVVLTEHARHMIDKEVDVVQWSRFDPHSNFSSFLYEIYGFDRTLQNWTWIDIKRDWFAAHAPTTASIFALVRLRAPTRWKAEAMTASAAHGLKMPIRRALGPRIPNYVDETRDVAFHVTDSVYQTRATLRAVQAYL</sequence>
<evidence type="ECO:0000256" key="4">
    <source>
        <dbReference type="SAM" id="SignalP"/>
    </source>
</evidence>
<feature type="signal peptide" evidence="4">
    <location>
        <begin position="1"/>
        <end position="15"/>
    </location>
</feature>
<dbReference type="SMART" id="SM00004">
    <property type="entry name" value="NL"/>
    <property type="match status" value="2"/>
</dbReference>
<organism evidence="6">
    <name type="scientific">Pelagomonas calceolata</name>
    <dbReference type="NCBI Taxonomy" id="35677"/>
    <lineage>
        <taxon>Eukaryota</taxon>
        <taxon>Sar</taxon>
        <taxon>Stramenopiles</taxon>
        <taxon>Ochrophyta</taxon>
        <taxon>Pelagophyceae</taxon>
        <taxon>Pelagomonadales</taxon>
        <taxon>Pelagomonadaceae</taxon>
        <taxon>Pelagomonas</taxon>
    </lineage>
</organism>
<keyword evidence="4" id="KW-0732">Signal</keyword>
<dbReference type="EMBL" id="CAKKNE010000002">
    <property type="protein sequence ID" value="CAH0367491.1"/>
    <property type="molecule type" value="Genomic_DNA"/>
</dbReference>
<evidence type="ECO:0000313" key="6">
    <source>
        <dbReference type="EMBL" id="CAE0705018.1"/>
    </source>
</evidence>
<dbReference type="Proteomes" id="UP000789595">
    <property type="component" value="Unassembled WGS sequence"/>
</dbReference>